<comment type="caution">
    <text evidence="1">The sequence shown here is derived from an EMBL/GenBank/DDBJ whole genome shotgun (WGS) entry which is preliminary data.</text>
</comment>
<dbReference type="Proteomes" id="UP000177528">
    <property type="component" value="Unassembled WGS sequence"/>
</dbReference>
<dbReference type="GO" id="GO:0016757">
    <property type="term" value="F:glycosyltransferase activity"/>
    <property type="evidence" value="ECO:0007669"/>
    <property type="project" value="TreeGrafter"/>
</dbReference>
<accession>A0A1G1X2F1</accession>
<dbReference type="Gene3D" id="3.40.50.2000">
    <property type="entry name" value="Glycogen Phosphorylase B"/>
    <property type="match status" value="2"/>
</dbReference>
<evidence type="ECO:0008006" key="3">
    <source>
        <dbReference type="Google" id="ProtNLM"/>
    </source>
</evidence>
<dbReference type="EMBL" id="MHHR01000020">
    <property type="protein sequence ID" value="OGY34192.1"/>
    <property type="molecule type" value="Genomic_DNA"/>
</dbReference>
<dbReference type="PANTHER" id="PTHR12526:SF638">
    <property type="entry name" value="SPORE COAT PROTEIN SA"/>
    <property type="match status" value="1"/>
</dbReference>
<organism evidence="1 2">
    <name type="scientific">Candidatus Andersenbacteria bacterium RIFCSPHIGHO2_12_FULL_45_11</name>
    <dbReference type="NCBI Taxonomy" id="1797281"/>
    <lineage>
        <taxon>Bacteria</taxon>
        <taxon>Candidatus Anderseniibacteriota</taxon>
    </lineage>
</organism>
<dbReference type="Pfam" id="PF13692">
    <property type="entry name" value="Glyco_trans_1_4"/>
    <property type="match status" value="1"/>
</dbReference>
<gene>
    <name evidence="1" type="ORF">A3D99_00540</name>
</gene>
<dbReference type="SUPFAM" id="SSF53756">
    <property type="entry name" value="UDP-Glycosyltransferase/glycogen phosphorylase"/>
    <property type="match status" value="1"/>
</dbReference>
<reference evidence="1 2" key="1">
    <citation type="journal article" date="2016" name="Nat. Commun.">
        <title>Thousands of microbial genomes shed light on interconnected biogeochemical processes in an aquifer system.</title>
        <authorList>
            <person name="Anantharaman K."/>
            <person name="Brown C.T."/>
            <person name="Hug L.A."/>
            <person name="Sharon I."/>
            <person name="Castelle C.J."/>
            <person name="Probst A.J."/>
            <person name="Thomas B.C."/>
            <person name="Singh A."/>
            <person name="Wilkins M.J."/>
            <person name="Karaoz U."/>
            <person name="Brodie E.L."/>
            <person name="Williams K.H."/>
            <person name="Hubbard S.S."/>
            <person name="Banfield J.F."/>
        </authorList>
    </citation>
    <scope>NUCLEOTIDE SEQUENCE [LARGE SCALE GENOMIC DNA]</scope>
</reference>
<evidence type="ECO:0000313" key="1">
    <source>
        <dbReference type="EMBL" id="OGY34192.1"/>
    </source>
</evidence>
<protein>
    <recommendedName>
        <fullName evidence="3">Glycosyl transferase family 1 domain-containing protein</fullName>
    </recommendedName>
</protein>
<sequence length="326" mass="35449">YSGLRLIWTMKMNAIRAAWQLIKEKPDTVIIVKPLPENTLAVFLAKPFLKKTKIILDVDDFELEANQLTSLLQRAAIHASERAAVKMASHIIVATPFLGDHMQLLTGSKIPVTLIPTGLPLIPLSLDGERDGVRGILVSPAGTARHTMLFAGSVSISSGHRVDMLPEILVQVRKRVPDATLIIAGTGDDETALREQFAKLGLQDATTWHGRFSLDNIGPLMQDSAVLIDPIDASIANRAKSSFRAALALAYGVPIVSSNIGIRTAMIPATLHARFFAKPGDATAYAEKIITLLQAPVSEKDSALLQDASTQYQYNYLAQVYYNCIV</sequence>
<name>A0A1G1X2F1_9BACT</name>
<evidence type="ECO:0000313" key="2">
    <source>
        <dbReference type="Proteomes" id="UP000177528"/>
    </source>
</evidence>
<dbReference type="AlphaFoldDB" id="A0A1G1X2F1"/>
<proteinExistence type="predicted"/>
<dbReference type="PANTHER" id="PTHR12526">
    <property type="entry name" value="GLYCOSYLTRANSFERASE"/>
    <property type="match status" value="1"/>
</dbReference>
<feature type="non-terminal residue" evidence="1">
    <location>
        <position position="1"/>
    </location>
</feature>